<dbReference type="AlphaFoldDB" id="F8A172"/>
<evidence type="ECO:0000256" key="4">
    <source>
        <dbReference type="ARBA" id="ARBA00022679"/>
    </source>
</evidence>
<dbReference type="Proteomes" id="UP000000485">
    <property type="component" value="Chromosome"/>
</dbReference>
<feature type="transmembrane region" description="Helical" evidence="10">
    <location>
        <begin position="285"/>
        <end position="306"/>
    </location>
</feature>
<evidence type="ECO:0000256" key="7">
    <source>
        <dbReference type="ARBA" id="ARBA00037904"/>
    </source>
</evidence>
<protein>
    <recommendedName>
        <fullName evidence="9">4,4'-diaponeurosporenoate glycosyltransferase</fullName>
    </recommendedName>
</protein>
<keyword evidence="4 12" id="KW-0808">Transferase</keyword>
<keyword evidence="10" id="KW-1133">Transmembrane helix</keyword>
<keyword evidence="13" id="KW-1185">Reference proteome</keyword>
<evidence type="ECO:0000256" key="1">
    <source>
        <dbReference type="ARBA" id="ARBA00004236"/>
    </source>
</evidence>
<keyword evidence="3" id="KW-0328">Glycosyltransferase</keyword>
<reference evidence="13" key="1">
    <citation type="submission" date="2011-04" db="EMBL/GenBank/DDBJ databases">
        <title>Complete sequence of Cellvibrio gilvus ATCC 13127.</title>
        <authorList>
            <person name="Lucas S."/>
            <person name="Han J."/>
            <person name="Lapidus A."/>
            <person name="Cheng J.-F."/>
            <person name="Goodwin L."/>
            <person name="Pitluck S."/>
            <person name="Peters L."/>
            <person name="Munk A."/>
            <person name="Detter J.C."/>
            <person name="Han C."/>
            <person name="Tapia R."/>
            <person name="Land M."/>
            <person name="Hauser L."/>
            <person name="Kyrpides N."/>
            <person name="Ivanova N."/>
            <person name="Ovchinnikova G."/>
            <person name="Pagani I."/>
            <person name="Mead D."/>
            <person name="Brumm P."/>
            <person name="Woyke T."/>
        </authorList>
    </citation>
    <scope>NUCLEOTIDE SEQUENCE [LARGE SCALE GENOMIC DNA]</scope>
    <source>
        <strain evidence="13">ATCC 13127 / NRRL B-14078</strain>
    </source>
</reference>
<dbReference type="GO" id="GO:0016757">
    <property type="term" value="F:glycosyltransferase activity"/>
    <property type="evidence" value="ECO:0007669"/>
    <property type="project" value="UniProtKB-KW"/>
</dbReference>
<evidence type="ECO:0000256" key="8">
    <source>
        <dbReference type="ARBA" id="ARBA00038120"/>
    </source>
</evidence>
<dbReference type="STRING" id="593907.Celgi_1100"/>
<comment type="pathway">
    <text evidence="7">Carotenoid biosynthesis; staphyloxanthin biosynthesis; staphyloxanthin from farnesyl diphosphate: step 4/5.</text>
</comment>
<evidence type="ECO:0000256" key="2">
    <source>
        <dbReference type="ARBA" id="ARBA00022475"/>
    </source>
</evidence>
<dbReference type="CDD" id="cd02525">
    <property type="entry name" value="Succinoglycan_BP_ExoA"/>
    <property type="match status" value="1"/>
</dbReference>
<sequence>MIPEPAPAVPDQGEAALPPVSVIMPVRDEEPYLADSVHRILDDGYAGEIEIVLAVGPSQDRTAQIADELAARDPRVVVVENPTGRTPAGLNAAIRASRHAILVRVDGHGFLPPRYIETAVDALARTGAANVGGVMVPEGRTPFEQAVARAMSSRVGIGGAPFHVGGQAGPTQSVYLGVFRRDVLEELGGFDEHFTRAQDWELNHRIRAAGHTVWFEPGMRVAYRPRSGLRALVTQFRGSGRWRREVVRTYPETASMRYLAAPVAVVGLAGGTLAGVAGLVGGPAWLRLGFAAPVGYAAILAAATVVEGKGLAPRARAWFPGVVATMHLAWGAGFLAGVRAEHADRAPR</sequence>
<dbReference type="Gene3D" id="3.90.550.10">
    <property type="entry name" value="Spore Coat Polysaccharide Biosynthesis Protein SpsA, Chain A"/>
    <property type="match status" value="1"/>
</dbReference>
<comment type="subcellular location">
    <subcellularLocation>
        <location evidence="1">Cell membrane</location>
    </subcellularLocation>
</comment>
<dbReference type="Pfam" id="PF00535">
    <property type="entry name" value="Glycos_transf_2"/>
    <property type="match status" value="1"/>
</dbReference>
<dbReference type="HOGENOM" id="CLU_025996_19_0_11"/>
<dbReference type="SUPFAM" id="SSF53448">
    <property type="entry name" value="Nucleotide-diphospho-sugar transferases"/>
    <property type="match status" value="1"/>
</dbReference>
<evidence type="ECO:0000256" key="10">
    <source>
        <dbReference type="SAM" id="Phobius"/>
    </source>
</evidence>
<dbReference type="PANTHER" id="PTHR43646">
    <property type="entry name" value="GLYCOSYLTRANSFERASE"/>
    <property type="match status" value="1"/>
</dbReference>
<evidence type="ECO:0000256" key="9">
    <source>
        <dbReference type="ARBA" id="ARBA00040345"/>
    </source>
</evidence>
<comment type="function">
    <text evidence="6">Catalyzes the glycosylation of 4,4'-diaponeurosporenoate, i.e. the esterification of glucose at the C1'' position with the carboxyl group of 4,4'-diaponeurosporenic acid, to form glycosyl-4,4'-diaponeurosporenoate. This is a step in the biosynthesis of staphyloxanthin, an orange pigment present in most staphylococci strains.</text>
</comment>
<comment type="similarity">
    <text evidence="8">Belongs to the glycosyltransferase 2 family. CrtQ subfamily.</text>
</comment>
<proteinExistence type="inferred from homology"/>
<name>F8A172_CELGA</name>
<dbReference type="RefSeq" id="WP_013883138.1">
    <property type="nucleotide sequence ID" value="NC_015671.1"/>
</dbReference>
<dbReference type="KEGG" id="cga:Celgi_1100"/>
<organism evidence="12 13">
    <name type="scientific">Cellulomonas gilvus (strain ATCC 13127 / NRRL B-14078)</name>
    <name type="common">Cellvibrio gilvus</name>
    <dbReference type="NCBI Taxonomy" id="593907"/>
    <lineage>
        <taxon>Bacteria</taxon>
        <taxon>Bacillati</taxon>
        <taxon>Actinomycetota</taxon>
        <taxon>Actinomycetes</taxon>
        <taxon>Micrococcales</taxon>
        <taxon>Cellulomonadaceae</taxon>
        <taxon>Cellulomonas</taxon>
    </lineage>
</organism>
<dbReference type="EMBL" id="CP002665">
    <property type="protein sequence ID" value="AEI11619.1"/>
    <property type="molecule type" value="Genomic_DNA"/>
</dbReference>
<dbReference type="InterPro" id="IPR001173">
    <property type="entry name" value="Glyco_trans_2-like"/>
</dbReference>
<feature type="transmembrane region" description="Helical" evidence="10">
    <location>
        <begin position="258"/>
        <end position="279"/>
    </location>
</feature>
<dbReference type="GO" id="GO:0005886">
    <property type="term" value="C:plasma membrane"/>
    <property type="evidence" value="ECO:0007669"/>
    <property type="project" value="UniProtKB-SubCell"/>
</dbReference>
<evidence type="ECO:0000256" key="5">
    <source>
        <dbReference type="ARBA" id="ARBA00023136"/>
    </source>
</evidence>
<dbReference type="PANTHER" id="PTHR43646:SF2">
    <property type="entry name" value="GLYCOSYLTRANSFERASE 2-LIKE DOMAIN-CONTAINING PROTEIN"/>
    <property type="match status" value="1"/>
</dbReference>
<dbReference type="eggNOG" id="COG1215">
    <property type="taxonomic scope" value="Bacteria"/>
</dbReference>
<evidence type="ECO:0000259" key="11">
    <source>
        <dbReference type="Pfam" id="PF00535"/>
    </source>
</evidence>
<keyword evidence="10" id="KW-0812">Transmembrane</keyword>
<dbReference type="InterPro" id="IPR029044">
    <property type="entry name" value="Nucleotide-diphossugar_trans"/>
</dbReference>
<feature type="transmembrane region" description="Helical" evidence="10">
    <location>
        <begin position="318"/>
        <end position="338"/>
    </location>
</feature>
<accession>F8A172</accession>
<keyword evidence="2" id="KW-1003">Cell membrane</keyword>
<evidence type="ECO:0000313" key="13">
    <source>
        <dbReference type="Proteomes" id="UP000000485"/>
    </source>
</evidence>
<feature type="domain" description="Glycosyltransferase 2-like" evidence="11">
    <location>
        <begin position="21"/>
        <end position="187"/>
    </location>
</feature>
<gene>
    <name evidence="12" type="ordered locus">Celgi_1100</name>
</gene>
<evidence type="ECO:0000256" key="6">
    <source>
        <dbReference type="ARBA" id="ARBA00037281"/>
    </source>
</evidence>
<evidence type="ECO:0000256" key="3">
    <source>
        <dbReference type="ARBA" id="ARBA00022676"/>
    </source>
</evidence>
<keyword evidence="5 10" id="KW-0472">Membrane</keyword>
<evidence type="ECO:0000313" key="12">
    <source>
        <dbReference type="EMBL" id="AEI11619.1"/>
    </source>
</evidence>